<evidence type="ECO:0000256" key="17">
    <source>
        <dbReference type="ARBA" id="ARBA00023180"/>
    </source>
</evidence>
<evidence type="ECO:0000256" key="12">
    <source>
        <dbReference type="ARBA" id="ARBA00022824"/>
    </source>
</evidence>
<dbReference type="InterPro" id="IPR039866">
    <property type="entry name" value="CPQ"/>
</dbReference>
<dbReference type="InterPro" id="IPR003137">
    <property type="entry name" value="PA_domain"/>
</dbReference>
<dbReference type="InterPro" id="IPR007484">
    <property type="entry name" value="Peptidase_M28"/>
</dbReference>
<keyword evidence="7" id="KW-0121">Carboxypeptidase</keyword>
<keyword evidence="17" id="KW-0325">Glycoprotein</keyword>
<evidence type="ECO:0000256" key="1">
    <source>
        <dbReference type="ARBA" id="ARBA00004240"/>
    </source>
</evidence>
<evidence type="ECO:0000256" key="20">
    <source>
        <dbReference type="ARBA" id="ARBA00033328"/>
    </source>
</evidence>
<dbReference type="GO" id="GO:0006508">
    <property type="term" value="P:proteolysis"/>
    <property type="evidence" value="ECO:0007669"/>
    <property type="project" value="UniProtKB-KW"/>
</dbReference>
<evidence type="ECO:0000256" key="13">
    <source>
        <dbReference type="ARBA" id="ARBA00022833"/>
    </source>
</evidence>
<evidence type="ECO:0000256" key="5">
    <source>
        <dbReference type="ARBA" id="ARBA00014116"/>
    </source>
</evidence>
<accession>A0AAE3N0M3</accession>
<dbReference type="EMBL" id="JANFPI010000004">
    <property type="protein sequence ID" value="MCX8997941.1"/>
    <property type="molecule type" value="Genomic_DNA"/>
</dbReference>
<keyword evidence="6" id="KW-0964">Secreted</keyword>
<dbReference type="InterPro" id="IPR046450">
    <property type="entry name" value="PA_dom_sf"/>
</dbReference>
<keyword evidence="12" id="KW-0256">Endoplasmic reticulum</keyword>
<evidence type="ECO:0000256" key="10">
    <source>
        <dbReference type="ARBA" id="ARBA00022729"/>
    </source>
</evidence>
<dbReference type="RefSeq" id="WP_306411734.1">
    <property type="nucleotide sequence ID" value="NZ_JANFPI010000004.1"/>
</dbReference>
<evidence type="ECO:0000256" key="7">
    <source>
        <dbReference type="ARBA" id="ARBA00022645"/>
    </source>
</evidence>
<sequence>MSASSSASRVMRDLYALCDCGGRLSGTPGEALAAAFIMEAGAAAAGVPPIVHTVDYAGWEPLAARLFMADGEAVPCHPLVRTVPTPAGGLDAEVIDLGRGTEEEFEAHRAEIPGRIVLVRHELMFAPGTIHRRVKYERARAAGAIGFLISGPSAGSLVAGSSGREAGEGIPAAGISPETAARLRRRSGGYPRVRLAIETREMPAQTRNIFFDMPGETEEWVVLSAHYDGHSLAESAMDNASGVAIALETARRLRAGGKPARRGLRLAFFSIEEWALTGSALYVAGLDEAERAAIALNVNIDSVGFDHTLTALVSGYAALEPFLLGIAERENIGLRTYRPFQRNSDHANFAAAGIPAFRLVGGFDDANAPARHVLTAFDTRDRLDPAHMEKAAGLVTSIVAAALDAPDEQARLWRSSRES</sequence>
<dbReference type="GO" id="GO:0005764">
    <property type="term" value="C:lysosome"/>
    <property type="evidence" value="ECO:0007669"/>
    <property type="project" value="UniProtKB-SubCell"/>
</dbReference>
<keyword evidence="15" id="KW-0482">Metalloprotease</keyword>
<dbReference type="Pfam" id="PF04389">
    <property type="entry name" value="Peptidase_M28"/>
    <property type="match status" value="1"/>
</dbReference>
<evidence type="ECO:0000313" key="24">
    <source>
        <dbReference type="Proteomes" id="UP001208771"/>
    </source>
</evidence>
<keyword evidence="24" id="KW-1185">Reference proteome</keyword>
<evidence type="ECO:0000256" key="15">
    <source>
        <dbReference type="ARBA" id="ARBA00023049"/>
    </source>
</evidence>
<protein>
    <recommendedName>
        <fullName evidence="5">Carboxypeptidase Q</fullName>
    </recommendedName>
    <alternativeName>
        <fullName evidence="20">Plasma glutamate carboxypeptidase</fullName>
    </alternativeName>
</protein>
<evidence type="ECO:0000259" key="22">
    <source>
        <dbReference type="Pfam" id="PF04389"/>
    </source>
</evidence>
<dbReference type="PANTHER" id="PTHR12053:SF3">
    <property type="entry name" value="CARBOXYPEPTIDASE Q"/>
    <property type="match status" value="1"/>
</dbReference>
<evidence type="ECO:0000256" key="14">
    <source>
        <dbReference type="ARBA" id="ARBA00023034"/>
    </source>
</evidence>
<keyword evidence="13" id="KW-0862">Zinc</keyword>
<dbReference type="Proteomes" id="UP001208771">
    <property type="component" value="Unassembled WGS sequence"/>
</dbReference>
<dbReference type="GO" id="GO:0004180">
    <property type="term" value="F:carboxypeptidase activity"/>
    <property type="evidence" value="ECO:0007669"/>
    <property type="project" value="UniProtKB-KW"/>
</dbReference>
<dbReference type="SUPFAM" id="SSF52025">
    <property type="entry name" value="PA domain"/>
    <property type="match status" value="1"/>
</dbReference>
<keyword evidence="10" id="KW-0732">Signal</keyword>
<evidence type="ECO:0000256" key="6">
    <source>
        <dbReference type="ARBA" id="ARBA00022525"/>
    </source>
</evidence>
<keyword evidence="18" id="KW-0458">Lysosome</keyword>
<keyword evidence="14" id="KW-0333">Golgi apparatus</keyword>
<reference evidence="23" key="1">
    <citation type="submission" date="2022-07" db="EMBL/GenBank/DDBJ databases">
        <title>Ectorhizobium quercum gen.nov., sp. nov.</title>
        <authorList>
            <person name="Ma T."/>
            <person name="Li Y."/>
        </authorList>
    </citation>
    <scope>NUCLEOTIDE SEQUENCE</scope>
    <source>
        <strain evidence="23">BDR2-2</strain>
    </source>
</reference>
<evidence type="ECO:0000256" key="11">
    <source>
        <dbReference type="ARBA" id="ARBA00022801"/>
    </source>
</evidence>
<dbReference type="GO" id="GO:0070573">
    <property type="term" value="F:metallodipeptidase activity"/>
    <property type="evidence" value="ECO:0007669"/>
    <property type="project" value="InterPro"/>
</dbReference>
<keyword evidence="16" id="KW-0865">Zymogen</keyword>
<evidence type="ECO:0000256" key="3">
    <source>
        <dbReference type="ARBA" id="ARBA00004555"/>
    </source>
</evidence>
<keyword evidence="9" id="KW-0479">Metal-binding</keyword>
<comment type="caution">
    <text evidence="23">The sequence shown here is derived from an EMBL/GenBank/DDBJ whole genome shotgun (WGS) entry which is preliminary data.</text>
</comment>
<gene>
    <name evidence="23" type="ORF">NOF55_12595</name>
</gene>
<dbReference type="Gene3D" id="3.50.30.30">
    <property type="match status" value="1"/>
</dbReference>
<dbReference type="AlphaFoldDB" id="A0AAE3N0M3"/>
<evidence type="ECO:0000256" key="19">
    <source>
        <dbReference type="ARBA" id="ARBA00025833"/>
    </source>
</evidence>
<evidence type="ECO:0000256" key="9">
    <source>
        <dbReference type="ARBA" id="ARBA00022723"/>
    </source>
</evidence>
<proteinExistence type="predicted"/>
<keyword evidence="8" id="KW-0645">Protease</keyword>
<feature type="domain" description="PA" evidence="21">
    <location>
        <begin position="96"/>
        <end position="183"/>
    </location>
</feature>
<feature type="domain" description="Peptidase M28" evidence="22">
    <location>
        <begin position="208"/>
        <end position="396"/>
    </location>
</feature>
<evidence type="ECO:0000256" key="4">
    <source>
        <dbReference type="ARBA" id="ARBA00004613"/>
    </source>
</evidence>
<evidence type="ECO:0000256" key="18">
    <source>
        <dbReference type="ARBA" id="ARBA00023228"/>
    </source>
</evidence>
<dbReference type="SUPFAM" id="SSF53187">
    <property type="entry name" value="Zn-dependent exopeptidases"/>
    <property type="match status" value="1"/>
</dbReference>
<comment type="subunit">
    <text evidence="19">Homodimer. The monomeric form is inactive while the homodimer is active.</text>
</comment>
<evidence type="ECO:0000256" key="8">
    <source>
        <dbReference type="ARBA" id="ARBA00022670"/>
    </source>
</evidence>
<dbReference type="PANTHER" id="PTHR12053">
    <property type="entry name" value="PROTEASE FAMILY M28 PLASMA GLUTAMATE CARBOXYPEPTIDASE-RELATED"/>
    <property type="match status" value="1"/>
</dbReference>
<name>A0AAE3N0M3_9HYPH</name>
<organism evidence="23 24">
    <name type="scientific">Ectorhizobium quercum</name>
    <dbReference type="NCBI Taxonomy" id="2965071"/>
    <lineage>
        <taxon>Bacteria</taxon>
        <taxon>Pseudomonadati</taxon>
        <taxon>Pseudomonadota</taxon>
        <taxon>Alphaproteobacteria</taxon>
        <taxon>Hyphomicrobiales</taxon>
        <taxon>Rhizobiaceae</taxon>
        <taxon>Ectorhizobium</taxon>
    </lineage>
</organism>
<dbReference type="Pfam" id="PF02225">
    <property type="entry name" value="PA"/>
    <property type="match status" value="1"/>
</dbReference>
<evidence type="ECO:0000256" key="2">
    <source>
        <dbReference type="ARBA" id="ARBA00004371"/>
    </source>
</evidence>
<evidence type="ECO:0000313" key="23">
    <source>
        <dbReference type="EMBL" id="MCX8997941.1"/>
    </source>
</evidence>
<keyword evidence="11" id="KW-0378">Hydrolase</keyword>
<evidence type="ECO:0000256" key="16">
    <source>
        <dbReference type="ARBA" id="ARBA00023145"/>
    </source>
</evidence>
<dbReference type="Gene3D" id="3.40.630.10">
    <property type="entry name" value="Zn peptidases"/>
    <property type="match status" value="1"/>
</dbReference>
<dbReference type="GO" id="GO:0005576">
    <property type="term" value="C:extracellular region"/>
    <property type="evidence" value="ECO:0007669"/>
    <property type="project" value="UniProtKB-SubCell"/>
</dbReference>
<comment type="subcellular location">
    <subcellularLocation>
        <location evidence="1">Endoplasmic reticulum</location>
    </subcellularLocation>
    <subcellularLocation>
        <location evidence="3">Golgi apparatus</location>
    </subcellularLocation>
    <subcellularLocation>
        <location evidence="2">Lysosome</location>
    </subcellularLocation>
    <subcellularLocation>
        <location evidence="4">Secreted</location>
    </subcellularLocation>
</comment>
<dbReference type="GO" id="GO:0046872">
    <property type="term" value="F:metal ion binding"/>
    <property type="evidence" value="ECO:0007669"/>
    <property type="project" value="UniProtKB-KW"/>
</dbReference>
<evidence type="ECO:0000259" key="21">
    <source>
        <dbReference type="Pfam" id="PF02225"/>
    </source>
</evidence>